<keyword evidence="3" id="KW-0804">Transcription</keyword>
<protein>
    <submittedName>
        <fullName evidence="5">ArsR family transcriptional regulator</fullName>
    </submittedName>
</protein>
<dbReference type="InterPro" id="IPR001845">
    <property type="entry name" value="HTH_ArsR_DNA-bd_dom"/>
</dbReference>
<dbReference type="Gene3D" id="1.10.10.10">
    <property type="entry name" value="Winged helix-like DNA-binding domain superfamily/Winged helix DNA-binding domain"/>
    <property type="match status" value="1"/>
</dbReference>
<reference evidence="5" key="2">
    <citation type="journal article" date="2020" name="Microorganisms">
        <title>Osmotic Adaptation and Compatible Solute Biosynthesis of Phototrophic Bacteria as Revealed from Genome Analyses.</title>
        <authorList>
            <person name="Imhoff J.F."/>
            <person name="Rahn T."/>
            <person name="Kunzel S."/>
            <person name="Keller A."/>
            <person name="Neulinger S.C."/>
        </authorList>
    </citation>
    <scope>NUCLEOTIDE SEQUENCE</scope>
    <source>
        <strain evidence="5">DSM 9154</strain>
    </source>
</reference>
<keyword evidence="6" id="KW-1185">Reference proteome</keyword>
<proteinExistence type="predicted"/>
<dbReference type="InterPro" id="IPR036388">
    <property type="entry name" value="WH-like_DNA-bd_sf"/>
</dbReference>
<comment type="caution">
    <text evidence="5">The sequence shown here is derived from an EMBL/GenBank/DDBJ whole genome shotgun (WGS) entry which is preliminary data.</text>
</comment>
<sequence length="114" mass="12573">METQTATTAFAALAQPTRLGIFRLLIRCAPDGCYAGDIAARLDVPPATLSFHLKQLEQAGLVRSRRESRHIVYAADIAGTRALLRFLTEDCCGGRPEICSDLKTDQDCEVHQQR</sequence>
<dbReference type="Proteomes" id="UP000778970">
    <property type="component" value="Unassembled WGS sequence"/>
</dbReference>
<feature type="domain" description="HTH arsR-type" evidence="4">
    <location>
        <begin position="1"/>
        <end position="95"/>
    </location>
</feature>
<evidence type="ECO:0000259" key="4">
    <source>
        <dbReference type="PROSITE" id="PS50987"/>
    </source>
</evidence>
<accession>A0A934QKZ3</accession>
<dbReference type="SMART" id="SM00418">
    <property type="entry name" value="HTH_ARSR"/>
    <property type="match status" value="1"/>
</dbReference>
<dbReference type="PANTHER" id="PTHR43132">
    <property type="entry name" value="ARSENICAL RESISTANCE OPERON REPRESSOR ARSR-RELATED"/>
    <property type="match status" value="1"/>
</dbReference>
<dbReference type="GO" id="GO:0003700">
    <property type="term" value="F:DNA-binding transcription factor activity"/>
    <property type="evidence" value="ECO:0007669"/>
    <property type="project" value="InterPro"/>
</dbReference>
<dbReference type="GO" id="GO:0003677">
    <property type="term" value="F:DNA binding"/>
    <property type="evidence" value="ECO:0007669"/>
    <property type="project" value="UniProtKB-KW"/>
</dbReference>
<dbReference type="InterPro" id="IPR036390">
    <property type="entry name" value="WH_DNA-bd_sf"/>
</dbReference>
<dbReference type="NCBIfam" id="NF033788">
    <property type="entry name" value="HTH_metalloreg"/>
    <property type="match status" value="1"/>
</dbReference>
<dbReference type="RefSeq" id="WP_027289517.1">
    <property type="nucleotide sequence ID" value="NZ_NRRE01000028.1"/>
</dbReference>
<dbReference type="PROSITE" id="PS50987">
    <property type="entry name" value="HTH_ARSR_2"/>
    <property type="match status" value="1"/>
</dbReference>
<keyword evidence="1" id="KW-0805">Transcription regulation</keyword>
<dbReference type="EMBL" id="NRRE01000028">
    <property type="protein sequence ID" value="MBK1698510.1"/>
    <property type="molecule type" value="Genomic_DNA"/>
</dbReference>
<name>A0A934QKZ3_9PROT</name>
<evidence type="ECO:0000256" key="1">
    <source>
        <dbReference type="ARBA" id="ARBA00023015"/>
    </source>
</evidence>
<organism evidence="5 6">
    <name type="scientific">Rhodovibrio salinarum</name>
    <dbReference type="NCBI Taxonomy" id="1087"/>
    <lineage>
        <taxon>Bacteria</taxon>
        <taxon>Pseudomonadati</taxon>
        <taxon>Pseudomonadota</taxon>
        <taxon>Alphaproteobacteria</taxon>
        <taxon>Rhodospirillales</taxon>
        <taxon>Rhodovibrionaceae</taxon>
        <taxon>Rhodovibrio</taxon>
    </lineage>
</organism>
<dbReference type="InterPro" id="IPR051011">
    <property type="entry name" value="Metal_resp_trans_reg"/>
</dbReference>
<keyword evidence="2" id="KW-0238">DNA-binding</keyword>
<dbReference type="SUPFAM" id="SSF46785">
    <property type="entry name" value="Winged helix' DNA-binding domain"/>
    <property type="match status" value="1"/>
</dbReference>
<evidence type="ECO:0000256" key="2">
    <source>
        <dbReference type="ARBA" id="ARBA00023125"/>
    </source>
</evidence>
<evidence type="ECO:0000256" key="3">
    <source>
        <dbReference type="ARBA" id="ARBA00023163"/>
    </source>
</evidence>
<evidence type="ECO:0000313" key="6">
    <source>
        <dbReference type="Proteomes" id="UP000778970"/>
    </source>
</evidence>
<dbReference type="AlphaFoldDB" id="A0A934QKZ3"/>
<gene>
    <name evidence="5" type="ORF">CKO21_14775</name>
</gene>
<dbReference type="PRINTS" id="PR00778">
    <property type="entry name" value="HTHARSR"/>
</dbReference>
<dbReference type="CDD" id="cd00090">
    <property type="entry name" value="HTH_ARSR"/>
    <property type="match status" value="1"/>
</dbReference>
<dbReference type="Pfam" id="PF12840">
    <property type="entry name" value="HTH_20"/>
    <property type="match status" value="1"/>
</dbReference>
<dbReference type="InterPro" id="IPR011991">
    <property type="entry name" value="ArsR-like_HTH"/>
</dbReference>
<evidence type="ECO:0000313" key="5">
    <source>
        <dbReference type="EMBL" id="MBK1698510.1"/>
    </source>
</evidence>
<dbReference type="PANTHER" id="PTHR43132:SF2">
    <property type="entry name" value="ARSENICAL RESISTANCE OPERON REPRESSOR ARSR-RELATED"/>
    <property type="match status" value="1"/>
</dbReference>
<reference evidence="5" key="1">
    <citation type="submission" date="2017-08" db="EMBL/GenBank/DDBJ databases">
        <authorList>
            <person name="Imhoff J.F."/>
            <person name="Rahn T."/>
            <person name="Kuenzel S."/>
            <person name="Neulinger S.C."/>
        </authorList>
    </citation>
    <scope>NUCLEOTIDE SEQUENCE</scope>
    <source>
        <strain evidence="5">DSM 9154</strain>
    </source>
</reference>